<evidence type="ECO:0000313" key="2">
    <source>
        <dbReference type="EMBL" id="KAK9813514.1"/>
    </source>
</evidence>
<keyword evidence="1" id="KW-0732">Signal</keyword>
<reference evidence="2 3" key="1">
    <citation type="journal article" date="2024" name="Nat. Commun.">
        <title>Phylogenomics reveals the evolutionary origins of lichenization in chlorophyte algae.</title>
        <authorList>
            <person name="Puginier C."/>
            <person name="Libourel C."/>
            <person name="Otte J."/>
            <person name="Skaloud P."/>
            <person name="Haon M."/>
            <person name="Grisel S."/>
            <person name="Petersen M."/>
            <person name="Berrin J.G."/>
            <person name="Delaux P.M."/>
            <person name="Dal Grande F."/>
            <person name="Keller J."/>
        </authorList>
    </citation>
    <scope>NUCLEOTIDE SEQUENCE [LARGE SCALE GENOMIC DNA]</scope>
    <source>
        <strain evidence="2 3">SAG 2036</strain>
    </source>
</reference>
<keyword evidence="3" id="KW-1185">Reference proteome</keyword>
<comment type="caution">
    <text evidence="2">The sequence shown here is derived from an EMBL/GenBank/DDBJ whole genome shotgun (WGS) entry which is preliminary data.</text>
</comment>
<name>A0AAW1PZE5_9CHLO</name>
<evidence type="ECO:0000256" key="1">
    <source>
        <dbReference type="SAM" id="SignalP"/>
    </source>
</evidence>
<feature type="signal peptide" evidence="1">
    <location>
        <begin position="1"/>
        <end position="16"/>
    </location>
</feature>
<dbReference type="EMBL" id="JALJOQ010000004">
    <property type="protein sequence ID" value="KAK9813514.1"/>
    <property type="molecule type" value="Genomic_DNA"/>
</dbReference>
<accession>A0AAW1PZE5</accession>
<proteinExistence type="predicted"/>
<gene>
    <name evidence="2" type="ORF">WJX73_003702</name>
</gene>
<dbReference type="AlphaFoldDB" id="A0AAW1PZE5"/>
<feature type="chain" id="PRO_5043351521" evidence="1">
    <location>
        <begin position="17"/>
        <end position="267"/>
    </location>
</feature>
<evidence type="ECO:0000313" key="3">
    <source>
        <dbReference type="Proteomes" id="UP001465755"/>
    </source>
</evidence>
<dbReference type="PANTHER" id="PTHR37490:SF1">
    <property type="entry name" value="GLYCOSYLTRANSFERASE 2-LIKE DOMAIN-CONTAINING PROTEIN"/>
    <property type="match status" value="1"/>
</dbReference>
<dbReference type="Proteomes" id="UP001465755">
    <property type="component" value="Unassembled WGS sequence"/>
</dbReference>
<sequence>MRQLFCLLLLALSSHAQHAGTTVPMFYVYTHGSNATLAELQQSWFGNETFGEVHKLDNFGRESHPYFFHILRHYGHFPAFLLFHQALPEKGCSDLFINRIQRLRPNTGMLSLGDASVCTCSQCWGENPVQFKEIWAMARQEFCSPEEKYATFLKGAFVVASRRVMAVPHRTYSALYQYLEAPDGHWLHRERSSYGTDSHNTSSPTLGHIIERSWNALFDCLDPGVVHPDFCTVKCVPERDCSVEACPPTACQCLEAPGRFDWLASST</sequence>
<organism evidence="2 3">
    <name type="scientific">Symbiochloris irregularis</name>
    <dbReference type="NCBI Taxonomy" id="706552"/>
    <lineage>
        <taxon>Eukaryota</taxon>
        <taxon>Viridiplantae</taxon>
        <taxon>Chlorophyta</taxon>
        <taxon>core chlorophytes</taxon>
        <taxon>Trebouxiophyceae</taxon>
        <taxon>Trebouxiales</taxon>
        <taxon>Trebouxiaceae</taxon>
        <taxon>Symbiochloris</taxon>
    </lineage>
</organism>
<protein>
    <submittedName>
        <fullName evidence="2">Uncharacterized protein</fullName>
    </submittedName>
</protein>
<dbReference type="PANTHER" id="PTHR37490">
    <property type="entry name" value="EXPRESSED PROTEIN"/>
    <property type="match status" value="1"/>
</dbReference>